<evidence type="ECO:0000256" key="1">
    <source>
        <dbReference type="SAM" id="MobiDB-lite"/>
    </source>
</evidence>
<evidence type="ECO:0000313" key="3">
    <source>
        <dbReference type="EMBL" id="GMH89951.1"/>
    </source>
</evidence>
<dbReference type="Proteomes" id="UP001165160">
    <property type="component" value="Unassembled WGS sequence"/>
</dbReference>
<dbReference type="InterPro" id="IPR013087">
    <property type="entry name" value="Znf_C2H2_type"/>
</dbReference>
<feature type="region of interest" description="Disordered" evidence="1">
    <location>
        <begin position="1"/>
        <end position="24"/>
    </location>
</feature>
<gene>
    <name evidence="3" type="ORF">TrVE_jg7047</name>
</gene>
<name>A0A9W7BF80_9STRA</name>
<organism evidence="3 4">
    <name type="scientific">Triparma verrucosa</name>
    <dbReference type="NCBI Taxonomy" id="1606542"/>
    <lineage>
        <taxon>Eukaryota</taxon>
        <taxon>Sar</taxon>
        <taxon>Stramenopiles</taxon>
        <taxon>Ochrophyta</taxon>
        <taxon>Bolidophyceae</taxon>
        <taxon>Parmales</taxon>
        <taxon>Triparmaceae</taxon>
        <taxon>Triparma</taxon>
    </lineage>
</organism>
<feature type="compositionally biased region" description="Polar residues" evidence="1">
    <location>
        <begin position="1"/>
        <end position="20"/>
    </location>
</feature>
<evidence type="ECO:0000259" key="2">
    <source>
        <dbReference type="SMART" id="SM00355"/>
    </source>
</evidence>
<protein>
    <recommendedName>
        <fullName evidence="2">C2H2-type domain-containing protein</fullName>
    </recommendedName>
</protein>
<accession>A0A9W7BF80</accession>
<feature type="domain" description="C2H2-type" evidence="2">
    <location>
        <begin position="99"/>
        <end position="124"/>
    </location>
</feature>
<dbReference type="AlphaFoldDB" id="A0A9W7BF80"/>
<sequence>MSRNDSVSLSQLYPGSNVVSSPGDGGAMDSLKDGVVSGVVYQKLLFGTDAANATPVTGYDVESVATDITEGDLDDGSVIFAGGDAARGLVRDKWGNIIRVCGIAGCQYKTSFATSMKVHKAAKHGIDVVWFSCDQVGCDYKAKQASNLKLHKQHVHDIDV</sequence>
<proteinExistence type="predicted"/>
<reference evidence="4" key="1">
    <citation type="journal article" date="2023" name="Commun. Biol.">
        <title>Genome analysis of Parmales, the sister group of diatoms, reveals the evolutionary specialization of diatoms from phago-mixotrophs to photoautotrophs.</title>
        <authorList>
            <person name="Ban H."/>
            <person name="Sato S."/>
            <person name="Yoshikawa S."/>
            <person name="Yamada K."/>
            <person name="Nakamura Y."/>
            <person name="Ichinomiya M."/>
            <person name="Sato N."/>
            <person name="Blanc-Mathieu R."/>
            <person name="Endo H."/>
            <person name="Kuwata A."/>
            <person name="Ogata H."/>
        </authorList>
    </citation>
    <scope>NUCLEOTIDE SEQUENCE [LARGE SCALE GENOMIC DNA]</scope>
    <source>
        <strain evidence="4">NIES 3699</strain>
    </source>
</reference>
<dbReference type="EMBL" id="BRXX01000100">
    <property type="protein sequence ID" value="GMH89951.1"/>
    <property type="molecule type" value="Genomic_DNA"/>
</dbReference>
<feature type="domain" description="C2H2-type" evidence="2">
    <location>
        <begin position="131"/>
        <end position="156"/>
    </location>
</feature>
<dbReference type="Gene3D" id="3.30.160.60">
    <property type="entry name" value="Classic Zinc Finger"/>
    <property type="match status" value="1"/>
</dbReference>
<evidence type="ECO:0000313" key="4">
    <source>
        <dbReference type="Proteomes" id="UP001165160"/>
    </source>
</evidence>
<dbReference type="SMART" id="SM00355">
    <property type="entry name" value="ZnF_C2H2"/>
    <property type="match status" value="2"/>
</dbReference>
<keyword evidence="4" id="KW-1185">Reference proteome</keyword>
<comment type="caution">
    <text evidence="3">The sequence shown here is derived from an EMBL/GenBank/DDBJ whole genome shotgun (WGS) entry which is preliminary data.</text>
</comment>